<proteinExistence type="predicted"/>
<feature type="chain" id="PRO_5008627162" evidence="1">
    <location>
        <begin position="39"/>
        <end position="168"/>
    </location>
</feature>
<evidence type="ECO:0000256" key="1">
    <source>
        <dbReference type="SAM" id="SignalP"/>
    </source>
</evidence>
<keyword evidence="3" id="KW-1185">Reference proteome</keyword>
<gene>
    <name evidence="2" type="ORF">I316_06423</name>
</gene>
<reference evidence="2 3" key="1">
    <citation type="submission" date="2013-07" db="EMBL/GenBank/DDBJ databases">
        <title>The Genome Sequence of Cryptococcus heveanensis BCC8398.</title>
        <authorList>
            <consortium name="The Broad Institute Genome Sequencing Platform"/>
            <person name="Cuomo C."/>
            <person name="Litvintseva A."/>
            <person name="Chen Y."/>
            <person name="Heitman J."/>
            <person name="Sun S."/>
            <person name="Springer D."/>
            <person name="Dromer F."/>
            <person name="Young S.K."/>
            <person name="Zeng Q."/>
            <person name="Gargeya S."/>
            <person name="Fitzgerald M."/>
            <person name="Abouelleil A."/>
            <person name="Alvarado L."/>
            <person name="Berlin A.M."/>
            <person name="Chapman S.B."/>
            <person name="Dewar J."/>
            <person name="Goldberg J."/>
            <person name="Griggs A."/>
            <person name="Gujja S."/>
            <person name="Hansen M."/>
            <person name="Howarth C."/>
            <person name="Imamovic A."/>
            <person name="Larimer J."/>
            <person name="McCowan C."/>
            <person name="Murphy C."/>
            <person name="Pearson M."/>
            <person name="Priest M."/>
            <person name="Roberts A."/>
            <person name="Saif S."/>
            <person name="Shea T."/>
            <person name="Sykes S."/>
            <person name="Wortman J."/>
            <person name="Nusbaum C."/>
            <person name="Birren B."/>
        </authorList>
    </citation>
    <scope>NUCLEOTIDE SEQUENCE [LARGE SCALE GENOMIC DNA]</scope>
    <source>
        <strain evidence="2 3">BCC8398</strain>
    </source>
</reference>
<protein>
    <submittedName>
        <fullName evidence="2">Uncharacterized protein</fullName>
    </submittedName>
</protein>
<name>A0A1B9GLU2_9TREE</name>
<organism evidence="2 3">
    <name type="scientific">Kwoniella heveanensis BCC8398</name>
    <dbReference type="NCBI Taxonomy" id="1296120"/>
    <lineage>
        <taxon>Eukaryota</taxon>
        <taxon>Fungi</taxon>
        <taxon>Dikarya</taxon>
        <taxon>Basidiomycota</taxon>
        <taxon>Agaricomycotina</taxon>
        <taxon>Tremellomycetes</taxon>
        <taxon>Tremellales</taxon>
        <taxon>Cryptococcaceae</taxon>
        <taxon>Kwoniella</taxon>
    </lineage>
</organism>
<accession>A0A1B9GLU2</accession>
<sequence length="168" mass="17837">MYSLSSSSRISLPSFTITTLTFLLALCLCTLLTSPVQALTLTAPTESNGWTQNGDQIISWTPDASDPETIVVKLIIPLPTIRSPTILSNSVNTSTGSYIYDQPTPADFSGAGYGPKTVLQPGDGYEVILVDHNGKILADSNFTVSTGTSTVTATSVPTYNFIPGKRDD</sequence>
<dbReference type="STRING" id="1296120.A0A1B9GLU2"/>
<dbReference type="Proteomes" id="UP000092666">
    <property type="component" value="Unassembled WGS sequence"/>
</dbReference>
<reference evidence="3" key="2">
    <citation type="submission" date="2013-12" db="EMBL/GenBank/DDBJ databases">
        <title>Evolution of pathogenesis and genome organization in the Tremellales.</title>
        <authorList>
            <person name="Cuomo C."/>
            <person name="Litvintseva A."/>
            <person name="Heitman J."/>
            <person name="Chen Y."/>
            <person name="Sun S."/>
            <person name="Springer D."/>
            <person name="Dromer F."/>
            <person name="Young S."/>
            <person name="Zeng Q."/>
            <person name="Chapman S."/>
            <person name="Gujja S."/>
            <person name="Saif S."/>
            <person name="Birren B."/>
        </authorList>
    </citation>
    <scope>NUCLEOTIDE SEQUENCE [LARGE SCALE GENOMIC DNA]</scope>
    <source>
        <strain evidence="3">BCC8398</strain>
    </source>
</reference>
<feature type="signal peptide" evidence="1">
    <location>
        <begin position="1"/>
        <end position="38"/>
    </location>
</feature>
<dbReference type="OrthoDB" id="5316007at2759"/>
<evidence type="ECO:0000313" key="3">
    <source>
        <dbReference type="Proteomes" id="UP000092666"/>
    </source>
</evidence>
<keyword evidence="1" id="KW-0732">Signal</keyword>
<dbReference type="AlphaFoldDB" id="A0A1B9GLU2"/>
<evidence type="ECO:0000313" key="2">
    <source>
        <dbReference type="EMBL" id="OCF31825.1"/>
    </source>
</evidence>
<dbReference type="EMBL" id="KI669512">
    <property type="protein sequence ID" value="OCF31825.1"/>
    <property type="molecule type" value="Genomic_DNA"/>
</dbReference>